<reference evidence="5 6" key="1">
    <citation type="submission" date="2022-04" db="EMBL/GenBank/DDBJ databases">
        <title>Positive selection, recombination, and allopatry shape intraspecific diversity of widespread and dominant cyanobacteria.</title>
        <authorList>
            <person name="Wei J."/>
            <person name="Shu W."/>
            <person name="Hu C."/>
        </authorList>
    </citation>
    <scope>NUCLEOTIDE SEQUENCE [LARGE SCALE GENOMIC DNA]</scope>
    <source>
        <strain evidence="5 6">GB2-A5</strain>
    </source>
</reference>
<dbReference type="PROSITE" id="PS51118">
    <property type="entry name" value="HTH_HXLR"/>
    <property type="match status" value="1"/>
</dbReference>
<proteinExistence type="predicted"/>
<evidence type="ECO:0000256" key="2">
    <source>
        <dbReference type="ARBA" id="ARBA00023125"/>
    </source>
</evidence>
<dbReference type="PANTHER" id="PTHR33204:SF18">
    <property type="entry name" value="TRANSCRIPTIONAL REGULATORY PROTEIN"/>
    <property type="match status" value="1"/>
</dbReference>
<dbReference type="Proteomes" id="UP001442494">
    <property type="component" value="Unassembled WGS sequence"/>
</dbReference>
<sequence length="124" mass="14209">MPKFPEPDIFNANCPTQQVLDTIANKWSVIVVYSLSFGTKRHSELQRQINGVSQKMLTQTLRNLERDGLVVRKVYPVVPPKVEYSLTPLGETLIEPLGTICKWAETHIDEMQAARERYDNTVEH</sequence>
<evidence type="ECO:0000313" key="6">
    <source>
        <dbReference type="Proteomes" id="UP001442494"/>
    </source>
</evidence>
<dbReference type="SUPFAM" id="SSF46785">
    <property type="entry name" value="Winged helix' DNA-binding domain"/>
    <property type="match status" value="1"/>
</dbReference>
<keyword evidence="2" id="KW-0238">DNA-binding</keyword>
<accession>A0ABV0JIZ9</accession>
<evidence type="ECO:0000313" key="5">
    <source>
        <dbReference type="EMBL" id="MEP0863386.1"/>
    </source>
</evidence>
<evidence type="ECO:0000259" key="4">
    <source>
        <dbReference type="PROSITE" id="PS51118"/>
    </source>
</evidence>
<gene>
    <name evidence="5" type="ORF">NDI37_02760</name>
</gene>
<comment type="caution">
    <text evidence="5">The sequence shown here is derived from an EMBL/GenBank/DDBJ whole genome shotgun (WGS) entry which is preliminary data.</text>
</comment>
<dbReference type="Gene3D" id="1.10.10.10">
    <property type="entry name" value="Winged helix-like DNA-binding domain superfamily/Winged helix DNA-binding domain"/>
    <property type="match status" value="1"/>
</dbReference>
<keyword evidence="1" id="KW-0805">Transcription regulation</keyword>
<dbReference type="Pfam" id="PF01638">
    <property type="entry name" value="HxlR"/>
    <property type="match status" value="1"/>
</dbReference>
<keyword evidence="3" id="KW-0804">Transcription</keyword>
<dbReference type="InterPro" id="IPR036390">
    <property type="entry name" value="WH_DNA-bd_sf"/>
</dbReference>
<dbReference type="EMBL" id="JAMPKK010000003">
    <property type="protein sequence ID" value="MEP0863386.1"/>
    <property type="molecule type" value="Genomic_DNA"/>
</dbReference>
<evidence type="ECO:0000256" key="3">
    <source>
        <dbReference type="ARBA" id="ARBA00023163"/>
    </source>
</evidence>
<dbReference type="InterPro" id="IPR002577">
    <property type="entry name" value="HTH_HxlR"/>
</dbReference>
<protein>
    <submittedName>
        <fullName evidence="5">Helix-turn-helix transcriptional regulator</fullName>
    </submittedName>
</protein>
<organism evidence="5 6">
    <name type="scientific">Funiculus sociatus GB2-A5</name>
    <dbReference type="NCBI Taxonomy" id="2933946"/>
    <lineage>
        <taxon>Bacteria</taxon>
        <taxon>Bacillati</taxon>
        <taxon>Cyanobacteriota</taxon>
        <taxon>Cyanophyceae</taxon>
        <taxon>Coleofasciculales</taxon>
        <taxon>Coleofasciculaceae</taxon>
        <taxon>Funiculus</taxon>
    </lineage>
</organism>
<name>A0ABV0JIZ9_9CYAN</name>
<feature type="domain" description="HTH hxlR-type" evidence="4">
    <location>
        <begin position="14"/>
        <end position="112"/>
    </location>
</feature>
<evidence type="ECO:0000256" key="1">
    <source>
        <dbReference type="ARBA" id="ARBA00023015"/>
    </source>
</evidence>
<keyword evidence="6" id="KW-1185">Reference proteome</keyword>
<dbReference type="InterPro" id="IPR036388">
    <property type="entry name" value="WH-like_DNA-bd_sf"/>
</dbReference>
<dbReference type="PANTHER" id="PTHR33204">
    <property type="entry name" value="TRANSCRIPTIONAL REGULATOR, MARR FAMILY"/>
    <property type="match status" value="1"/>
</dbReference>